<protein>
    <submittedName>
        <fullName evidence="11">M4 family metallopeptidase</fullName>
    </submittedName>
</protein>
<organism evidence="11 12">
    <name type="scientific">Streptosporangium jomthongense</name>
    <dbReference type="NCBI Taxonomy" id="1193683"/>
    <lineage>
        <taxon>Bacteria</taxon>
        <taxon>Bacillati</taxon>
        <taxon>Actinomycetota</taxon>
        <taxon>Actinomycetes</taxon>
        <taxon>Streptosporangiales</taxon>
        <taxon>Streptosporangiaceae</taxon>
        <taxon>Streptosporangium</taxon>
    </lineage>
</organism>
<evidence type="ECO:0000256" key="1">
    <source>
        <dbReference type="ARBA" id="ARBA00022670"/>
    </source>
</evidence>
<keyword evidence="6" id="KW-0482">Metalloprotease</keyword>
<dbReference type="SUPFAM" id="SSF55486">
    <property type="entry name" value="Metalloproteases ('zincins'), catalytic domain"/>
    <property type="match status" value="1"/>
</dbReference>
<feature type="domain" description="Peptidase M4" evidence="8">
    <location>
        <begin position="217"/>
        <end position="353"/>
    </location>
</feature>
<feature type="chain" id="PRO_5046988804" evidence="7">
    <location>
        <begin position="28"/>
        <end position="531"/>
    </location>
</feature>
<dbReference type="Pfam" id="PF02868">
    <property type="entry name" value="Peptidase_M4_C"/>
    <property type="match status" value="1"/>
</dbReference>
<accession>A0ABV8F435</accession>
<dbReference type="InterPro" id="IPR050728">
    <property type="entry name" value="Zinc_Metalloprotease_M4"/>
</dbReference>
<dbReference type="PANTHER" id="PTHR33794:SF1">
    <property type="entry name" value="BACILLOLYSIN"/>
    <property type="match status" value="1"/>
</dbReference>
<evidence type="ECO:0000256" key="6">
    <source>
        <dbReference type="ARBA" id="ARBA00023049"/>
    </source>
</evidence>
<dbReference type="Gene3D" id="1.10.390.10">
    <property type="entry name" value="Neutral Protease Domain 2"/>
    <property type="match status" value="1"/>
</dbReference>
<dbReference type="InterPro" id="IPR011096">
    <property type="entry name" value="FTP_domain"/>
</dbReference>
<evidence type="ECO:0000256" key="5">
    <source>
        <dbReference type="ARBA" id="ARBA00022833"/>
    </source>
</evidence>
<dbReference type="PANTHER" id="PTHR33794">
    <property type="entry name" value="BACILLOLYSIN"/>
    <property type="match status" value="1"/>
</dbReference>
<keyword evidence="3 7" id="KW-0732">Signal</keyword>
<keyword evidence="1" id="KW-0645">Protease</keyword>
<dbReference type="InterPro" id="IPR013856">
    <property type="entry name" value="Peptidase_M4_domain"/>
</dbReference>
<dbReference type="Gene3D" id="3.10.170.10">
    <property type="match status" value="1"/>
</dbReference>
<dbReference type="EMBL" id="JBHSBC010000030">
    <property type="protein sequence ID" value="MFC3983442.1"/>
    <property type="molecule type" value="Genomic_DNA"/>
</dbReference>
<reference evidence="12" key="1">
    <citation type="journal article" date="2019" name="Int. J. Syst. Evol. Microbiol.">
        <title>The Global Catalogue of Microorganisms (GCM) 10K type strain sequencing project: providing services to taxonomists for standard genome sequencing and annotation.</title>
        <authorList>
            <consortium name="The Broad Institute Genomics Platform"/>
            <consortium name="The Broad Institute Genome Sequencing Center for Infectious Disease"/>
            <person name="Wu L."/>
            <person name="Ma J."/>
        </authorList>
    </citation>
    <scope>NUCLEOTIDE SEQUENCE [LARGE SCALE GENOMIC DNA]</scope>
    <source>
        <strain evidence="12">TBRC 7912</strain>
    </source>
</reference>
<feature type="signal peptide" evidence="7">
    <location>
        <begin position="1"/>
        <end position="27"/>
    </location>
</feature>
<name>A0ABV8F435_9ACTN</name>
<evidence type="ECO:0000259" key="10">
    <source>
        <dbReference type="Pfam" id="PF07504"/>
    </source>
</evidence>
<evidence type="ECO:0000259" key="8">
    <source>
        <dbReference type="Pfam" id="PF01447"/>
    </source>
</evidence>
<comment type="caution">
    <text evidence="11">The sequence shown here is derived from an EMBL/GenBank/DDBJ whole genome shotgun (WGS) entry which is preliminary data.</text>
</comment>
<keyword evidence="12" id="KW-1185">Reference proteome</keyword>
<feature type="domain" description="FTP" evidence="10">
    <location>
        <begin position="92"/>
        <end position="123"/>
    </location>
</feature>
<feature type="domain" description="Peptidase M4 C-terminal" evidence="9">
    <location>
        <begin position="368"/>
        <end position="521"/>
    </location>
</feature>
<evidence type="ECO:0000256" key="7">
    <source>
        <dbReference type="SAM" id="SignalP"/>
    </source>
</evidence>
<evidence type="ECO:0000256" key="3">
    <source>
        <dbReference type="ARBA" id="ARBA00022729"/>
    </source>
</evidence>
<keyword evidence="2" id="KW-0479">Metal-binding</keyword>
<dbReference type="RefSeq" id="WP_386192608.1">
    <property type="nucleotide sequence ID" value="NZ_JBHSBC010000030.1"/>
</dbReference>
<dbReference type="CDD" id="cd09597">
    <property type="entry name" value="M4_TLP"/>
    <property type="match status" value="1"/>
</dbReference>
<evidence type="ECO:0000256" key="2">
    <source>
        <dbReference type="ARBA" id="ARBA00022723"/>
    </source>
</evidence>
<dbReference type="Proteomes" id="UP001595698">
    <property type="component" value="Unassembled WGS sequence"/>
</dbReference>
<sequence>MNPRAPKVKVGATAFVTVVAMGTSALAGLPARAAPDARSSDAQAPSAFAPPGAEARERAASGVARILAERAGELRVGPGDAFEPPVITSGVRGLQYLLYRRTHHGLPVYGGDVIASADSGGTTVGPVTTGQQVSLEGVGTVARISAGDAASVARAQGRAVREVGTPRLLVHATTTRPRLAWEVAVTGGTEQTPEVLRVFVDALDASVIGTHDQVRYGLGNSFYNGNPVTIQTTGSGGSFVMRDPTRPGLACGGQNGTPYSKSVDTWGNGTGTNLETACVDVLFAAQKEWDMLRTWLGRDGLDGAGHAFPARVGLNQVNAYWNGSYISLGHNQSNTRQAASLDLVGHEYGHAVYQHSGSDDGGTPEALSLSESSGDIFGAATEHYVNHAPPLDPPNYLIGEDLGFGPEAVHNMYNPSLQGEPNCYTALSTSPGPQDHWFYLLAEGTSPQNGPPSPVCGGPTPLTGIGIRKATEIFYSGLQYKTAPWTYAKARMATLRAAKALYPKSCAEYNATKAAWTAISVPAQRGEPGCL</sequence>
<evidence type="ECO:0000259" key="9">
    <source>
        <dbReference type="Pfam" id="PF02868"/>
    </source>
</evidence>
<keyword evidence="5" id="KW-0862">Zinc</keyword>
<dbReference type="InterPro" id="IPR001570">
    <property type="entry name" value="Peptidase_M4_C_domain"/>
</dbReference>
<proteinExistence type="predicted"/>
<dbReference type="InterPro" id="IPR027268">
    <property type="entry name" value="Peptidase_M4/M1_CTD_sf"/>
</dbReference>
<keyword evidence="4" id="KW-0378">Hydrolase</keyword>
<gene>
    <name evidence="11" type="ORF">ACFOYY_25160</name>
</gene>
<dbReference type="Pfam" id="PF01447">
    <property type="entry name" value="Peptidase_M4"/>
    <property type="match status" value="1"/>
</dbReference>
<evidence type="ECO:0000313" key="11">
    <source>
        <dbReference type="EMBL" id="MFC3983442.1"/>
    </source>
</evidence>
<evidence type="ECO:0000256" key="4">
    <source>
        <dbReference type="ARBA" id="ARBA00022801"/>
    </source>
</evidence>
<evidence type="ECO:0000313" key="12">
    <source>
        <dbReference type="Proteomes" id="UP001595698"/>
    </source>
</evidence>
<dbReference type="Pfam" id="PF07504">
    <property type="entry name" value="FTP"/>
    <property type="match status" value="1"/>
</dbReference>